<sequence>MLENCSAADVYTQTSCSHRVQLRLAASNSDSPRPTRTYPNSSSSPLGAQPTSGDGLCSTTGSLVSSLI</sequence>
<gene>
    <name evidence="2" type="ORF">B0T26DRAFT_710270</name>
</gene>
<proteinExistence type="predicted"/>
<evidence type="ECO:0000313" key="2">
    <source>
        <dbReference type="EMBL" id="KAK0717571.1"/>
    </source>
</evidence>
<keyword evidence="3" id="KW-1185">Reference proteome</keyword>
<organism evidence="2 3">
    <name type="scientific">Lasiosphaeria miniovina</name>
    <dbReference type="NCBI Taxonomy" id="1954250"/>
    <lineage>
        <taxon>Eukaryota</taxon>
        <taxon>Fungi</taxon>
        <taxon>Dikarya</taxon>
        <taxon>Ascomycota</taxon>
        <taxon>Pezizomycotina</taxon>
        <taxon>Sordariomycetes</taxon>
        <taxon>Sordariomycetidae</taxon>
        <taxon>Sordariales</taxon>
        <taxon>Lasiosphaeriaceae</taxon>
        <taxon>Lasiosphaeria</taxon>
    </lineage>
</organism>
<name>A0AA40AKK9_9PEZI</name>
<dbReference type="AlphaFoldDB" id="A0AA40AKK9"/>
<reference evidence="2" key="1">
    <citation type="submission" date="2023-06" db="EMBL/GenBank/DDBJ databases">
        <title>Genome-scale phylogeny and comparative genomics of the fungal order Sordariales.</title>
        <authorList>
            <consortium name="Lawrence Berkeley National Laboratory"/>
            <person name="Hensen N."/>
            <person name="Bonometti L."/>
            <person name="Westerberg I."/>
            <person name="Brannstrom I.O."/>
            <person name="Guillou S."/>
            <person name="Cros-Aarteil S."/>
            <person name="Calhoun S."/>
            <person name="Haridas S."/>
            <person name="Kuo A."/>
            <person name="Mondo S."/>
            <person name="Pangilinan J."/>
            <person name="Riley R."/>
            <person name="LaButti K."/>
            <person name="Andreopoulos B."/>
            <person name="Lipzen A."/>
            <person name="Chen C."/>
            <person name="Yanf M."/>
            <person name="Daum C."/>
            <person name="Ng V."/>
            <person name="Clum A."/>
            <person name="Steindorff A."/>
            <person name="Ohm R."/>
            <person name="Martin F."/>
            <person name="Silar P."/>
            <person name="Natvig D."/>
            <person name="Lalanne C."/>
            <person name="Gautier V."/>
            <person name="Ament-velasquez S.L."/>
            <person name="Kruys A."/>
            <person name="Hutchinson M.I."/>
            <person name="Powell A.J."/>
            <person name="Barry K."/>
            <person name="Miller A.N."/>
            <person name="Grigoriev I.V."/>
            <person name="Debuchy R."/>
            <person name="Gladieux P."/>
            <person name="Thoren M.H."/>
            <person name="Johannesson H."/>
        </authorList>
    </citation>
    <scope>NUCLEOTIDE SEQUENCE</scope>
    <source>
        <strain evidence="2">SMH2392-1A</strain>
    </source>
</reference>
<comment type="caution">
    <text evidence="2">The sequence shown here is derived from an EMBL/GenBank/DDBJ whole genome shotgun (WGS) entry which is preliminary data.</text>
</comment>
<feature type="compositionally biased region" description="Polar residues" evidence="1">
    <location>
        <begin position="26"/>
        <end position="68"/>
    </location>
</feature>
<feature type="region of interest" description="Disordered" evidence="1">
    <location>
        <begin position="24"/>
        <end position="68"/>
    </location>
</feature>
<dbReference type="Proteomes" id="UP001172101">
    <property type="component" value="Unassembled WGS sequence"/>
</dbReference>
<protein>
    <submittedName>
        <fullName evidence="2">Uncharacterized protein</fullName>
    </submittedName>
</protein>
<accession>A0AA40AKK9</accession>
<dbReference type="EMBL" id="JAUIRO010000004">
    <property type="protein sequence ID" value="KAK0717571.1"/>
    <property type="molecule type" value="Genomic_DNA"/>
</dbReference>
<evidence type="ECO:0000313" key="3">
    <source>
        <dbReference type="Proteomes" id="UP001172101"/>
    </source>
</evidence>
<dbReference type="RefSeq" id="XP_060296364.1">
    <property type="nucleotide sequence ID" value="XM_060441972.1"/>
</dbReference>
<evidence type="ECO:0000256" key="1">
    <source>
        <dbReference type="SAM" id="MobiDB-lite"/>
    </source>
</evidence>
<feature type="non-terminal residue" evidence="2">
    <location>
        <position position="68"/>
    </location>
</feature>
<dbReference type="GeneID" id="85325242"/>